<evidence type="ECO:0000256" key="4">
    <source>
        <dbReference type="ARBA" id="ARBA00022741"/>
    </source>
</evidence>
<organism evidence="10 11">
    <name type="scientific">Trebonia kvetii</name>
    <dbReference type="NCBI Taxonomy" id="2480626"/>
    <lineage>
        <taxon>Bacteria</taxon>
        <taxon>Bacillati</taxon>
        <taxon>Actinomycetota</taxon>
        <taxon>Actinomycetes</taxon>
        <taxon>Streptosporangiales</taxon>
        <taxon>Treboniaceae</taxon>
        <taxon>Trebonia</taxon>
    </lineage>
</organism>
<dbReference type="GO" id="GO:0008654">
    <property type="term" value="P:phospholipid biosynthetic process"/>
    <property type="evidence" value="ECO:0007669"/>
    <property type="project" value="UniProtKB-KW"/>
</dbReference>
<keyword evidence="5 10" id="KW-0418">Kinase</keyword>
<dbReference type="InterPro" id="IPR017438">
    <property type="entry name" value="ATP-NAD_kinase_N"/>
</dbReference>
<evidence type="ECO:0000256" key="3">
    <source>
        <dbReference type="ARBA" id="ARBA00022679"/>
    </source>
</evidence>
<proteinExistence type="inferred from homology"/>
<dbReference type="PANTHER" id="PTHR12358">
    <property type="entry name" value="SPHINGOSINE KINASE"/>
    <property type="match status" value="1"/>
</dbReference>
<evidence type="ECO:0000256" key="2">
    <source>
        <dbReference type="ARBA" id="ARBA00005983"/>
    </source>
</evidence>
<keyword evidence="7" id="KW-0444">Lipid biosynthesis</keyword>
<keyword evidence="7" id="KW-0443">Lipid metabolism</keyword>
<keyword evidence="8" id="KW-1208">Phospholipid metabolism</keyword>
<reference evidence="10 11" key="1">
    <citation type="submission" date="2018-11" db="EMBL/GenBank/DDBJ databases">
        <title>Trebonia kvetii gen.nov., sp.nov., a novel acidophilic actinobacterium, and proposal of the new actinobacterial family Treboniaceae fam. nov.</title>
        <authorList>
            <person name="Rapoport D."/>
            <person name="Sagova-Mareckova M."/>
            <person name="Sedlacek I."/>
            <person name="Provaznik J."/>
            <person name="Kralova S."/>
            <person name="Pavlinic D."/>
            <person name="Benes V."/>
            <person name="Kopecky J."/>
        </authorList>
    </citation>
    <scope>NUCLEOTIDE SEQUENCE [LARGE SCALE GENOMIC DNA]</scope>
    <source>
        <strain evidence="10 11">15Tr583</strain>
    </source>
</reference>
<comment type="cofactor">
    <cofactor evidence="1">
        <name>Mg(2+)</name>
        <dbReference type="ChEBI" id="CHEBI:18420"/>
    </cofactor>
</comment>
<evidence type="ECO:0000256" key="1">
    <source>
        <dbReference type="ARBA" id="ARBA00001946"/>
    </source>
</evidence>
<dbReference type="AlphaFoldDB" id="A0A6P2BUZ3"/>
<dbReference type="SMART" id="SM00046">
    <property type="entry name" value="DAGKc"/>
    <property type="match status" value="1"/>
</dbReference>
<dbReference type="InterPro" id="IPR050187">
    <property type="entry name" value="Lipid_Phosphate_FormReg"/>
</dbReference>
<evidence type="ECO:0000256" key="7">
    <source>
        <dbReference type="ARBA" id="ARBA00023209"/>
    </source>
</evidence>
<dbReference type="Gene3D" id="2.60.200.40">
    <property type="match status" value="1"/>
</dbReference>
<evidence type="ECO:0000313" key="11">
    <source>
        <dbReference type="Proteomes" id="UP000460272"/>
    </source>
</evidence>
<comment type="caution">
    <text evidence="10">The sequence shown here is derived from an EMBL/GenBank/DDBJ whole genome shotgun (WGS) entry which is preliminary data.</text>
</comment>
<dbReference type="Proteomes" id="UP000460272">
    <property type="component" value="Unassembled WGS sequence"/>
</dbReference>
<comment type="similarity">
    <text evidence="2">Belongs to the diacylglycerol/lipid kinase family.</text>
</comment>
<keyword evidence="7" id="KW-0594">Phospholipid biosynthesis</keyword>
<evidence type="ECO:0000259" key="9">
    <source>
        <dbReference type="PROSITE" id="PS50146"/>
    </source>
</evidence>
<protein>
    <submittedName>
        <fullName evidence="10">Diacylglycerol kinase</fullName>
    </submittedName>
</protein>
<evidence type="ECO:0000256" key="6">
    <source>
        <dbReference type="ARBA" id="ARBA00022840"/>
    </source>
</evidence>
<evidence type="ECO:0000256" key="5">
    <source>
        <dbReference type="ARBA" id="ARBA00022777"/>
    </source>
</evidence>
<dbReference type="Pfam" id="PF19279">
    <property type="entry name" value="YegS_C"/>
    <property type="match status" value="1"/>
</dbReference>
<keyword evidence="3" id="KW-0808">Transferase</keyword>
<name>A0A6P2BUZ3_9ACTN</name>
<dbReference type="PROSITE" id="PS50146">
    <property type="entry name" value="DAGK"/>
    <property type="match status" value="1"/>
</dbReference>
<evidence type="ECO:0000256" key="8">
    <source>
        <dbReference type="ARBA" id="ARBA00023264"/>
    </source>
</evidence>
<evidence type="ECO:0000313" key="10">
    <source>
        <dbReference type="EMBL" id="TVZ01945.1"/>
    </source>
</evidence>
<gene>
    <name evidence="10" type="ORF">EAS64_31425</name>
</gene>
<accession>A0A6P2BUZ3</accession>
<dbReference type="SUPFAM" id="SSF111331">
    <property type="entry name" value="NAD kinase/diacylglycerol kinase-like"/>
    <property type="match status" value="1"/>
</dbReference>
<dbReference type="InterPro" id="IPR016064">
    <property type="entry name" value="NAD/diacylglycerol_kinase_sf"/>
</dbReference>
<dbReference type="GO" id="GO:0005524">
    <property type="term" value="F:ATP binding"/>
    <property type="evidence" value="ECO:0007669"/>
    <property type="project" value="UniProtKB-KW"/>
</dbReference>
<dbReference type="InterPro" id="IPR001206">
    <property type="entry name" value="Diacylglycerol_kinase_cat_dom"/>
</dbReference>
<dbReference type="Gene3D" id="3.40.50.10330">
    <property type="entry name" value="Probable inorganic polyphosphate/atp-NAD kinase, domain 1"/>
    <property type="match status" value="1"/>
</dbReference>
<dbReference type="GO" id="GO:0016301">
    <property type="term" value="F:kinase activity"/>
    <property type="evidence" value="ECO:0007669"/>
    <property type="project" value="UniProtKB-KW"/>
</dbReference>
<sequence length="301" mass="31834">MPDAAPVSRAAVVVNPTKLDDQETFRKSVRRVMEDHGWDEPLWLETTPEDPGRGQAESAVSAGVGLVLACGGDGTVTACAEGVADTGVPLAIIPMGTGNLLARNIGLPTGLDEALAVALDGVQQPIDAGRVNGTLFVVMAGLGLDAEMLRGASDPLKKRLGWFAYAISAARHLGDRPVRVTVSADGGRRRRMRASTLVVGNVGWLRGGLPLLPDARPDDGMLDAVVLIAGGPARWLAVAAAIVLRRQAHGKIYRVKFTELQVWLDHEQAWELDGELMGSSRQLTVVAQPGALLLRMPPESA</sequence>
<dbReference type="InterPro" id="IPR045540">
    <property type="entry name" value="YegS/DAGK_C"/>
</dbReference>
<dbReference type="PANTHER" id="PTHR12358:SF54">
    <property type="entry name" value="SPHINGOSINE KINASE RELATED PROTEIN"/>
    <property type="match status" value="1"/>
</dbReference>
<keyword evidence="11" id="KW-1185">Reference proteome</keyword>
<keyword evidence="4" id="KW-0547">Nucleotide-binding</keyword>
<keyword evidence="6" id="KW-0067">ATP-binding</keyword>
<dbReference type="OrthoDB" id="3171056at2"/>
<dbReference type="Pfam" id="PF00781">
    <property type="entry name" value="DAGK_cat"/>
    <property type="match status" value="1"/>
</dbReference>
<dbReference type="EMBL" id="RPFW01000006">
    <property type="protein sequence ID" value="TVZ01945.1"/>
    <property type="molecule type" value="Genomic_DNA"/>
</dbReference>
<feature type="domain" description="DAGKc" evidence="9">
    <location>
        <begin position="5"/>
        <end position="135"/>
    </location>
</feature>